<accession>A0ABT1MX58</accession>
<dbReference type="PANTHER" id="PTHR42928">
    <property type="entry name" value="TRICARBOXYLATE-BINDING PROTEIN"/>
    <property type="match status" value="1"/>
</dbReference>
<gene>
    <name evidence="3" type="ORF">MLD63_16885</name>
</gene>
<dbReference type="InterPro" id="IPR042100">
    <property type="entry name" value="Bug_dom1"/>
</dbReference>
<dbReference type="EMBL" id="JAKZEU010000008">
    <property type="protein sequence ID" value="MCQ0972096.1"/>
    <property type="molecule type" value="Genomic_DNA"/>
</dbReference>
<feature type="chain" id="PRO_5046310292" evidence="2">
    <location>
        <begin position="33"/>
        <end position="337"/>
    </location>
</feature>
<dbReference type="PIRSF" id="PIRSF017082">
    <property type="entry name" value="YflP"/>
    <property type="match status" value="1"/>
</dbReference>
<evidence type="ECO:0000313" key="4">
    <source>
        <dbReference type="Proteomes" id="UP001203945"/>
    </source>
</evidence>
<evidence type="ECO:0000256" key="1">
    <source>
        <dbReference type="ARBA" id="ARBA00006987"/>
    </source>
</evidence>
<dbReference type="InterPro" id="IPR005064">
    <property type="entry name" value="BUG"/>
</dbReference>
<dbReference type="Gene3D" id="3.40.190.150">
    <property type="entry name" value="Bordetella uptake gene, domain 1"/>
    <property type="match status" value="1"/>
</dbReference>
<comment type="similarity">
    <text evidence="1">Belongs to the UPF0065 (bug) family.</text>
</comment>
<dbReference type="SUPFAM" id="SSF53850">
    <property type="entry name" value="Periplasmic binding protein-like II"/>
    <property type="match status" value="1"/>
</dbReference>
<keyword evidence="4" id="KW-1185">Reference proteome</keyword>
<organism evidence="3 4">
    <name type="scientific">Paracoccus albicereus</name>
    <dbReference type="NCBI Taxonomy" id="2922394"/>
    <lineage>
        <taxon>Bacteria</taxon>
        <taxon>Pseudomonadati</taxon>
        <taxon>Pseudomonadota</taxon>
        <taxon>Alphaproteobacteria</taxon>
        <taxon>Rhodobacterales</taxon>
        <taxon>Paracoccaceae</taxon>
        <taxon>Paracoccus</taxon>
    </lineage>
</organism>
<dbReference type="Gene3D" id="3.40.190.10">
    <property type="entry name" value="Periplasmic binding protein-like II"/>
    <property type="match status" value="1"/>
</dbReference>
<keyword evidence="2" id="KW-0732">Signal</keyword>
<dbReference type="CDD" id="cd07012">
    <property type="entry name" value="PBP2_Bug_TTT"/>
    <property type="match status" value="1"/>
</dbReference>
<dbReference type="PANTHER" id="PTHR42928:SF5">
    <property type="entry name" value="BLR1237 PROTEIN"/>
    <property type="match status" value="1"/>
</dbReference>
<sequence length="337" mass="35679">MTQKHRQITRRAATAMTLATAMGVATPLQLAAQETEWPERPITFVVGFGVGGSADRTARALAQFMTDEIGQPISVVNREGAGGQLAAAYVLAQPADGYTLLATSLSPYLANSILNTGADYTLDDFAFINGQWSDHDLIAASAESGISSMAEMITAIKEAPGEHSVSVVTGSAGELSTYILLDAAGIPADDLNIVTYESGGAARSAAAGGQVDFTILGAEGSDAIRDMITPLAVVAEEPLEGWDGVPLVNEALAEADLEIPVVSGSIRGLAASAEFREQHPDRWEKLVSAYERTMQNPDFIAHLEANEIGAEWLGPEKTTARIESNFEILEKYGHLMQ</sequence>
<dbReference type="Pfam" id="PF03401">
    <property type="entry name" value="TctC"/>
    <property type="match status" value="1"/>
</dbReference>
<dbReference type="RefSeq" id="WP_255331092.1">
    <property type="nucleotide sequence ID" value="NZ_JAKZEU010000008.1"/>
</dbReference>
<name>A0ABT1MX58_9RHOB</name>
<comment type="caution">
    <text evidence="3">The sequence shown here is derived from an EMBL/GenBank/DDBJ whole genome shotgun (WGS) entry which is preliminary data.</text>
</comment>
<evidence type="ECO:0000256" key="2">
    <source>
        <dbReference type="SAM" id="SignalP"/>
    </source>
</evidence>
<protein>
    <submittedName>
        <fullName evidence="3">Tripartite tricarboxylate transporter substrate binding protein</fullName>
    </submittedName>
</protein>
<evidence type="ECO:0000313" key="3">
    <source>
        <dbReference type="EMBL" id="MCQ0972096.1"/>
    </source>
</evidence>
<feature type="signal peptide" evidence="2">
    <location>
        <begin position="1"/>
        <end position="32"/>
    </location>
</feature>
<proteinExistence type="inferred from homology"/>
<reference evidence="3 4" key="1">
    <citation type="submission" date="2022-03" db="EMBL/GenBank/DDBJ databases">
        <authorList>
            <person name="He Y."/>
        </authorList>
    </citation>
    <scope>NUCLEOTIDE SEQUENCE [LARGE SCALE GENOMIC DNA]</scope>
    <source>
        <strain evidence="3 4">TK19116</strain>
    </source>
</reference>
<dbReference type="Proteomes" id="UP001203945">
    <property type="component" value="Unassembled WGS sequence"/>
</dbReference>